<dbReference type="Proteomes" id="UP000004310">
    <property type="component" value="Unassembled WGS sequence"/>
</dbReference>
<gene>
    <name evidence="3" type="ORF">FP2506_10416</name>
</gene>
<dbReference type="EMBL" id="AATP01000001">
    <property type="protein sequence ID" value="EAU43251.1"/>
    <property type="molecule type" value="Genomic_DNA"/>
</dbReference>
<comment type="caution">
    <text evidence="3">The sequence shown here is derived from an EMBL/GenBank/DDBJ whole genome shotgun (WGS) entry which is preliminary data.</text>
</comment>
<feature type="signal peptide" evidence="1">
    <location>
        <begin position="1"/>
        <end position="28"/>
    </location>
</feature>
<dbReference type="RefSeq" id="WP_007067225.1">
    <property type="nucleotide sequence ID" value="NZ_DS022272.1"/>
</dbReference>
<keyword evidence="1" id="KW-0732">Signal</keyword>
<evidence type="ECO:0000313" key="4">
    <source>
        <dbReference type="Proteomes" id="UP000004310"/>
    </source>
</evidence>
<dbReference type="GO" id="GO:0043190">
    <property type="term" value="C:ATP-binding cassette (ABC) transporter complex"/>
    <property type="evidence" value="ECO:0007669"/>
    <property type="project" value="InterPro"/>
</dbReference>
<dbReference type="Gene3D" id="3.40.190.10">
    <property type="entry name" value="Periplasmic binding protein-like II"/>
    <property type="match status" value="1"/>
</dbReference>
<dbReference type="CDD" id="cd13638">
    <property type="entry name" value="PBP2_EcProx_like"/>
    <property type="match status" value="1"/>
</dbReference>
<feature type="chain" id="PRO_5004172246" evidence="1">
    <location>
        <begin position="29"/>
        <end position="358"/>
    </location>
</feature>
<proteinExistence type="predicted"/>
<dbReference type="STRING" id="217511.GCA_001463845_00837"/>
<evidence type="ECO:0000313" key="3">
    <source>
        <dbReference type="EMBL" id="EAU43251.1"/>
    </source>
</evidence>
<organism evidence="3 4">
    <name type="scientific">Fulvimarina pelagi HTCC2506</name>
    <dbReference type="NCBI Taxonomy" id="314231"/>
    <lineage>
        <taxon>Bacteria</taxon>
        <taxon>Pseudomonadati</taxon>
        <taxon>Pseudomonadota</taxon>
        <taxon>Alphaproteobacteria</taxon>
        <taxon>Hyphomicrobiales</taxon>
        <taxon>Aurantimonadaceae</taxon>
        <taxon>Fulvimarina</taxon>
    </lineage>
</organism>
<dbReference type="Pfam" id="PF04069">
    <property type="entry name" value="OpuAC"/>
    <property type="match status" value="1"/>
</dbReference>
<dbReference type="AlphaFoldDB" id="Q0G513"/>
<protein>
    <submittedName>
        <fullName evidence="3">Glycine betaine/L-proline binding protein (ProX)</fullName>
    </submittedName>
</protein>
<dbReference type="Gene3D" id="3.40.190.100">
    <property type="entry name" value="Glycine betaine-binding periplasmic protein, domain 2"/>
    <property type="match status" value="1"/>
</dbReference>
<reference evidence="3 4" key="1">
    <citation type="journal article" date="2010" name="J. Bacteriol.">
        <title>Genome sequence of Fulvimarina pelagi HTCC2506T, a Mn(II)-oxidizing alphaproteobacterium possessing an aerobic anoxygenic photosynthetic gene cluster and Xanthorhodopsin.</title>
        <authorList>
            <person name="Kang I."/>
            <person name="Oh H.M."/>
            <person name="Lim S.I."/>
            <person name="Ferriera S."/>
            <person name="Giovannoni S.J."/>
            <person name="Cho J.C."/>
        </authorList>
    </citation>
    <scope>NUCLEOTIDE SEQUENCE [LARGE SCALE GENOMIC DNA]</scope>
    <source>
        <strain evidence="3 4">HTCC2506</strain>
    </source>
</reference>
<evidence type="ECO:0000259" key="2">
    <source>
        <dbReference type="Pfam" id="PF04069"/>
    </source>
</evidence>
<dbReference type="InterPro" id="IPR007210">
    <property type="entry name" value="ABC_Gly_betaine_transp_sub-bd"/>
</dbReference>
<evidence type="ECO:0000256" key="1">
    <source>
        <dbReference type="SAM" id="SignalP"/>
    </source>
</evidence>
<sequence>MMHKSTKALLVGATALSMAFVGTLPAAAQDGASMPGEGTTVTMARPTWDTGWFSTEIYRQLLQELGYEVGQPTTLDAPAFYQAVSQGDVTGWVEGWFPLHNTYESTFSNGAEQIGYVARGGALQGYLVDKKSADELGITQITDFTKDEVKQAFDRNGDGKADLVACPPGWGCEETITFQLDAFELNDHVNAIQANYSAAMADAIAAYQQGNPIFFYTWTPNWTVNELSPGEDVVWIQTPEVRLPEEQMNLADAATVEGVEGCVADPCEMGWPANDIRPVVNSEFLEANPAARVIFENASIPLKDIFAQNAEMNNGADSEEDIVQQASTWIENNQETVDQWLSDARSAAEGGSEGEAAN</sequence>
<dbReference type="NCBIfam" id="NF008334">
    <property type="entry name" value="PRK11119.1"/>
    <property type="match status" value="1"/>
</dbReference>
<dbReference type="eggNOG" id="COG2113">
    <property type="taxonomic scope" value="Bacteria"/>
</dbReference>
<keyword evidence="4" id="KW-1185">Reference proteome</keyword>
<accession>Q0G513</accession>
<feature type="domain" description="ABC-type glycine betaine transport system substrate-binding" evidence="2">
    <location>
        <begin position="40"/>
        <end position="324"/>
    </location>
</feature>
<dbReference type="SUPFAM" id="SSF53850">
    <property type="entry name" value="Periplasmic binding protein-like II"/>
    <property type="match status" value="1"/>
</dbReference>
<dbReference type="HOGENOM" id="CLU_070055_0_0_5"/>
<name>Q0G513_9HYPH</name>
<dbReference type="GO" id="GO:0022857">
    <property type="term" value="F:transmembrane transporter activity"/>
    <property type="evidence" value="ECO:0007669"/>
    <property type="project" value="InterPro"/>
</dbReference>